<reference evidence="3 5" key="2">
    <citation type="submission" date="2019-03" db="EMBL/GenBank/DDBJ databases">
        <authorList>
            <person name="He R.-H."/>
        </authorList>
    </citation>
    <scope>NUCLEOTIDE SEQUENCE [LARGE SCALE GENOMIC DNA]</scope>
    <source>
        <strain evidence="3 5">DSM 19624</strain>
    </source>
</reference>
<proteinExistence type="predicted"/>
<organism evidence="2 4">
    <name type="scientific">Pedobacter alluvionis</name>
    <dbReference type="NCBI Taxonomy" id="475253"/>
    <lineage>
        <taxon>Bacteria</taxon>
        <taxon>Pseudomonadati</taxon>
        <taxon>Bacteroidota</taxon>
        <taxon>Sphingobacteriia</taxon>
        <taxon>Sphingobacteriales</taxon>
        <taxon>Sphingobacteriaceae</taxon>
        <taxon>Pedobacter</taxon>
    </lineage>
</organism>
<comment type="caution">
    <text evidence="2">The sequence shown here is derived from an EMBL/GenBank/DDBJ whole genome shotgun (WGS) entry which is preliminary data.</text>
</comment>
<dbReference type="Proteomes" id="UP000297429">
    <property type="component" value="Unassembled WGS sequence"/>
</dbReference>
<protein>
    <submittedName>
        <fullName evidence="2">Uncharacterized protein</fullName>
    </submittedName>
</protein>
<keyword evidence="1" id="KW-0472">Membrane</keyword>
<gene>
    <name evidence="2" type="ORF">BCL90_5236</name>
    <name evidence="3" type="ORF">E3V97_19265</name>
</gene>
<keyword evidence="5" id="KW-1185">Reference proteome</keyword>
<name>A0A497XL52_9SPHI</name>
<evidence type="ECO:0000313" key="3">
    <source>
        <dbReference type="EMBL" id="TFB30308.1"/>
    </source>
</evidence>
<reference evidence="2 4" key="1">
    <citation type="submission" date="2018-10" db="EMBL/GenBank/DDBJ databases">
        <title>Genomic Encyclopedia of Archaeal and Bacterial Type Strains, Phase II (KMG-II): from individual species to whole genera.</title>
        <authorList>
            <person name="Goeker M."/>
        </authorList>
    </citation>
    <scope>NUCLEOTIDE SEQUENCE [LARGE SCALE GENOMIC DNA]</scope>
    <source>
        <strain evidence="2 4">DSM 19624</strain>
    </source>
</reference>
<keyword evidence="1" id="KW-1133">Transmembrane helix</keyword>
<accession>A0A497XL52</accession>
<sequence length="185" mass="21504">MKNASQNPQLDLLELLYENNSIVKGYNISSFMNDLYPRPGHTNNQRMERDPENVMAAKNFLIELRNAKYIAYEDDYLNNQLAETIISDKGEVEILDKWFDNSEVKVKLTFEGFNFLTKIKISKSNLSYNEASRNNFTIQNILTSGTIAVALLSLCFSIISWRINVKNDSRFDSIQKEMRILEMRK</sequence>
<feature type="transmembrane region" description="Helical" evidence="1">
    <location>
        <begin position="141"/>
        <end position="161"/>
    </location>
</feature>
<evidence type="ECO:0000313" key="4">
    <source>
        <dbReference type="Proteomes" id="UP000273898"/>
    </source>
</evidence>
<evidence type="ECO:0000313" key="5">
    <source>
        <dbReference type="Proteomes" id="UP000297429"/>
    </source>
</evidence>
<evidence type="ECO:0000256" key="1">
    <source>
        <dbReference type="SAM" id="Phobius"/>
    </source>
</evidence>
<dbReference type="RefSeq" id="WP_121288035.1">
    <property type="nucleotide sequence ID" value="NZ_RCCK01000017.1"/>
</dbReference>
<dbReference type="EMBL" id="RCCK01000017">
    <property type="protein sequence ID" value="RLJ69314.1"/>
    <property type="molecule type" value="Genomic_DNA"/>
</dbReference>
<dbReference type="Proteomes" id="UP000273898">
    <property type="component" value="Unassembled WGS sequence"/>
</dbReference>
<dbReference type="EMBL" id="SOPX01000003">
    <property type="protein sequence ID" value="TFB30308.1"/>
    <property type="molecule type" value="Genomic_DNA"/>
</dbReference>
<dbReference type="AlphaFoldDB" id="A0A497XL52"/>
<keyword evidence="1" id="KW-0812">Transmembrane</keyword>
<evidence type="ECO:0000313" key="2">
    <source>
        <dbReference type="EMBL" id="RLJ69314.1"/>
    </source>
</evidence>